<organism evidence="1 2">
    <name type="scientific">Pseudocohnilembus persalinus</name>
    <name type="common">Ciliate</name>
    <dbReference type="NCBI Taxonomy" id="266149"/>
    <lineage>
        <taxon>Eukaryota</taxon>
        <taxon>Sar</taxon>
        <taxon>Alveolata</taxon>
        <taxon>Ciliophora</taxon>
        <taxon>Intramacronucleata</taxon>
        <taxon>Oligohymenophorea</taxon>
        <taxon>Scuticociliatia</taxon>
        <taxon>Philasterida</taxon>
        <taxon>Pseudocohnilembidae</taxon>
        <taxon>Pseudocohnilembus</taxon>
    </lineage>
</organism>
<name>A0A0V0R753_PSEPJ</name>
<reference evidence="1 2" key="1">
    <citation type="journal article" date="2015" name="Sci. Rep.">
        <title>Genome of the facultative scuticociliatosis pathogen Pseudocohnilembus persalinus provides insight into its virulence through horizontal gene transfer.</title>
        <authorList>
            <person name="Xiong J."/>
            <person name="Wang G."/>
            <person name="Cheng J."/>
            <person name="Tian M."/>
            <person name="Pan X."/>
            <person name="Warren A."/>
            <person name="Jiang C."/>
            <person name="Yuan D."/>
            <person name="Miao W."/>
        </authorList>
    </citation>
    <scope>NUCLEOTIDE SEQUENCE [LARGE SCALE GENOMIC DNA]</scope>
    <source>
        <strain evidence="1">36N120E</strain>
    </source>
</reference>
<protein>
    <submittedName>
        <fullName evidence="1">Uncharacterized protein</fullName>
    </submittedName>
</protein>
<dbReference type="AlphaFoldDB" id="A0A0V0R753"/>
<sequence>MQNNHKKNNTFKLTGCGIFIWLYLEDDTDKQNNQQPELSFILFSQKLKGKTYYQDDQLWSDSIGKNLFDDNANLLTGIVQNLKISSCNIFSFSENTVKRNINFVQIGNYMMGNLIIELEHIEDLQNISQNFETNSQRFFNYSQQHRHVDKNWKNQMKFEKMAFLNINKDMLDVGITNNQYLFQHFFVKNPSLYQLPQQSYDDKDKMQEEYKEKQNNLQQIQNQDSYKQENIKIELRERTTIIYNLLFTEIFKDFENFLKQQKNILKLQKFQEPQETIYFGKNHKFLKNLYYYDIIEQNS</sequence>
<dbReference type="EMBL" id="LDAU01000031">
    <property type="protein sequence ID" value="KRX10316.1"/>
    <property type="molecule type" value="Genomic_DNA"/>
</dbReference>
<comment type="caution">
    <text evidence="1">The sequence shown here is derived from an EMBL/GenBank/DDBJ whole genome shotgun (WGS) entry which is preliminary data.</text>
</comment>
<proteinExistence type="predicted"/>
<accession>A0A0V0R753</accession>
<keyword evidence="2" id="KW-1185">Reference proteome</keyword>
<gene>
    <name evidence="1" type="ORF">PPERSA_02733</name>
</gene>
<evidence type="ECO:0000313" key="1">
    <source>
        <dbReference type="EMBL" id="KRX10316.1"/>
    </source>
</evidence>
<dbReference type="InParanoid" id="A0A0V0R753"/>
<evidence type="ECO:0000313" key="2">
    <source>
        <dbReference type="Proteomes" id="UP000054937"/>
    </source>
</evidence>
<dbReference type="Proteomes" id="UP000054937">
    <property type="component" value="Unassembled WGS sequence"/>
</dbReference>